<evidence type="ECO:0000256" key="4">
    <source>
        <dbReference type="ARBA" id="ARBA00022989"/>
    </source>
</evidence>
<dbReference type="InterPro" id="IPR051790">
    <property type="entry name" value="Cytochrome_c-biogenesis_DsbD"/>
</dbReference>
<evidence type="ECO:0000256" key="5">
    <source>
        <dbReference type="ARBA" id="ARBA00023136"/>
    </source>
</evidence>
<feature type="transmembrane region" description="Helical" evidence="6">
    <location>
        <begin position="214"/>
        <end position="235"/>
    </location>
</feature>
<keyword evidence="4 6" id="KW-1133">Transmembrane helix</keyword>
<dbReference type="AlphaFoldDB" id="G4CXX5"/>
<proteinExistence type="inferred from homology"/>
<dbReference type="EMBL" id="AGBA01000013">
    <property type="protein sequence ID" value="EGY77839.1"/>
    <property type="molecule type" value="Genomic_DNA"/>
</dbReference>
<organism evidence="8 9">
    <name type="scientific">Cutibacterium avidum ATCC 25577</name>
    <dbReference type="NCBI Taxonomy" id="997355"/>
    <lineage>
        <taxon>Bacteria</taxon>
        <taxon>Bacillati</taxon>
        <taxon>Actinomycetota</taxon>
        <taxon>Actinomycetes</taxon>
        <taxon>Propionibacteriales</taxon>
        <taxon>Propionibacteriaceae</taxon>
        <taxon>Cutibacterium</taxon>
    </lineage>
</organism>
<dbReference type="GO" id="GO:0017004">
    <property type="term" value="P:cytochrome complex assembly"/>
    <property type="evidence" value="ECO:0007669"/>
    <property type="project" value="InterPro"/>
</dbReference>
<dbReference type="PANTHER" id="PTHR31272:SF4">
    <property type="entry name" value="CYTOCHROME C-TYPE BIOGENESIS PROTEIN HI_1454-RELATED"/>
    <property type="match status" value="1"/>
</dbReference>
<feature type="transmembrane region" description="Helical" evidence="6">
    <location>
        <begin position="104"/>
        <end position="124"/>
    </location>
</feature>
<feature type="transmembrane region" description="Helical" evidence="6">
    <location>
        <begin position="67"/>
        <end position="92"/>
    </location>
</feature>
<dbReference type="InterPro" id="IPR003834">
    <property type="entry name" value="Cyt_c_assmbl_TM_dom"/>
</dbReference>
<comment type="subcellular location">
    <subcellularLocation>
        <location evidence="1">Membrane</location>
        <topology evidence="1">Multi-pass membrane protein</topology>
    </subcellularLocation>
</comment>
<evidence type="ECO:0000259" key="7">
    <source>
        <dbReference type="Pfam" id="PF02683"/>
    </source>
</evidence>
<comment type="caution">
    <text evidence="8">The sequence shown here is derived from an EMBL/GenBank/DDBJ whole genome shotgun (WGS) entry which is preliminary data.</text>
</comment>
<keyword evidence="8" id="KW-0456">Lyase</keyword>
<dbReference type="Pfam" id="PF02683">
    <property type="entry name" value="DsbD_TM"/>
    <property type="match status" value="1"/>
</dbReference>
<evidence type="ECO:0000256" key="6">
    <source>
        <dbReference type="SAM" id="Phobius"/>
    </source>
</evidence>
<evidence type="ECO:0000256" key="2">
    <source>
        <dbReference type="ARBA" id="ARBA00006143"/>
    </source>
</evidence>
<accession>G4CXX5</accession>
<evidence type="ECO:0000256" key="3">
    <source>
        <dbReference type="ARBA" id="ARBA00022692"/>
    </source>
</evidence>
<protein>
    <submittedName>
        <fullName evidence="8">Cytochrome c biogenesis membrane protein</fullName>
        <ecNumber evidence="8">4.4.1.17</ecNumber>
    </submittedName>
</protein>
<dbReference type="Proteomes" id="UP000005332">
    <property type="component" value="Unassembled WGS sequence"/>
</dbReference>
<dbReference type="GO" id="GO:0004408">
    <property type="term" value="F:holocytochrome-c synthase activity"/>
    <property type="evidence" value="ECO:0007669"/>
    <property type="project" value="UniProtKB-EC"/>
</dbReference>
<evidence type="ECO:0000313" key="9">
    <source>
        <dbReference type="Proteomes" id="UP000005332"/>
    </source>
</evidence>
<keyword evidence="3 6" id="KW-0812">Transmembrane</keyword>
<feature type="transmembrane region" description="Helical" evidence="6">
    <location>
        <begin position="136"/>
        <end position="164"/>
    </location>
</feature>
<feature type="transmembrane region" description="Helical" evidence="6">
    <location>
        <begin position="20"/>
        <end position="46"/>
    </location>
</feature>
<evidence type="ECO:0000256" key="1">
    <source>
        <dbReference type="ARBA" id="ARBA00004141"/>
    </source>
</evidence>
<feature type="transmembrane region" description="Helical" evidence="6">
    <location>
        <begin position="176"/>
        <end position="202"/>
    </location>
</feature>
<gene>
    <name evidence="8" type="primary">ccdA</name>
    <name evidence="8" type="ORF">HMPREF9153_1382</name>
</gene>
<name>G4CXX5_9ACTN</name>
<dbReference type="PATRIC" id="fig|997355.3.peg.1362"/>
<dbReference type="PANTHER" id="PTHR31272">
    <property type="entry name" value="CYTOCHROME C-TYPE BIOGENESIS PROTEIN HI_1454-RELATED"/>
    <property type="match status" value="1"/>
</dbReference>
<dbReference type="EC" id="4.4.1.17" evidence="8"/>
<keyword evidence="5 6" id="KW-0472">Membrane</keyword>
<sequence>MTPLDLGSWAAEALTGSMAGAIPVAVFAGVLSFFSPCVLPLVPGYLSYVTGLGAADVIEGRRRARTVAGTILFVIGFTVVFVATGTVIGTLGRALMGHRRTIEIIVGALTILLGAMFAGLVPLGRRELRIHRLPRAGLAAAPILGVVFGLGWTPCIGPALSVVYGLSLTQGSAVRGAVLATCYSLGLGIPFIAAAAALVWIGRTVDAVRAHQHVVQRVGGVLMMAIGVLLVTGWWESIMAMLRTWAAKFGAVI</sequence>
<feature type="domain" description="Cytochrome C biogenesis protein transmembrane" evidence="7">
    <location>
        <begin position="22"/>
        <end position="231"/>
    </location>
</feature>
<comment type="similarity">
    <text evidence="2">Belongs to the DsbD family.</text>
</comment>
<dbReference type="GO" id="GO:0016020">
    <property type="term" value="C:membrane"/>
    <property type="evidence" value="ECO:0007669"/>
    <property type="project" value="UniProtKB-SubCell"/>
</dbReference>
<reference evidence="8 9" key="1">
    <citation type="submission" date="2011-06" db="EMBL/GenBank/DDBJ databases">
        <authorList>
            <person name="Muzny D."/>
            <person name="Qin X."/>
            <person name="Deng J."/>
            <person name="Jiang H."/>
            <person name="Liu Y."/>
            <person name="Qu J."/>
            <person name="Song X.-Z."/>
            <person name="Zhang L."/>
            <person name="Thornton R."/>
            <person name="Coyle M."/>
            <person name="Francisco L."/>
            <person name="Jackson L."/>
            <person name="Javaid M."/>
            <person name="Korchina V."/>
            <person name="Kovar C."/>
            <person name="Mata R."/>
            <person name="Mathew T."/>
            <person name="Ngo R."/>
            <person name="Nguyen L."/>
            <person name="Nguyen N."/>
            <person name="Okwuonu G."/>
            <person name="Ongeri F."/>
            <person name="Pham C."/>
            <person name="Simmons D."/>
            <person name="Wilczek-Boney K."/>
            <person name="Hale W."/>
            <person name="Jakkamsetti A."/>
            <person name="Pham P."/>
            <person name="Ruth R."/>
            <person name="San Lucas F."/>
            <person name="Warren J."/>
            <person name="Zhang J."/>
            <person name="Zhao Z."/>
            <person name="Zhou C."/>
            <person name="Zhu D."/>
            <person name="Lee S."/>
            <person name="Bess C."/>
            <person name="Blankenburg K."/>
            <person name="Forbes L."/>
            <person name="Fu Q."/>
            <person name="Gubbala S."/>
            <person name="Hirani K."/>
            <person name="Jayaseelan J.C."/>
            <person name="Lara F."/>
            <person name="Munidasa M."/>
            <person name="Palculict T."/>
            <person name="Patil S."/>
            <person name="Pu L.-L."/>
            <person name="Saada N."/>
            <person name="Tang L."/>
            <person name="Weissenberger G."/>
            <person name="Zhu Y."/>
            <person name="Hemphill L."/>
            <person name="Shang Y."/>
            <person name="Youmans B."/>
            <person name="Ayvaz T."/>
            <person name="Ross M."/>
            <person name="Santibanez J."/>
            <person name="Aqrawi P."/>
            <person name="Gross S."/>
            <person name="Joshi V."/>
            <person name="Fowler G."/>
            <person name="Nazareth L."/>
            <person name="Reid J."/>
            <person name="Worley K."/>
            <person name="Petrosino J."/>
            <person name="Highlander S."/>
            <person name="Gibbs R."/>
        </authorList>
    </citation>
    <scope>NUCLEOTIDE SEQUENCE [LARGE SCALE GENOMIC DNA]</scope>
    <source>
        <strain evidence="8 9">ATCC 25577</strain>
    </source>
</reference>
<evidence type="ECO:0000313" key="8">
    <source>
        <dbReference type="EMBL" id="EGY77839.1"/>
    </source>
</evidence>
<dbReference type="HOGENOM" id="CLU_053225_2_1_11"/>
<keyword evidence="9" id="KW-1185">Reference proteome</keyword>